<accession>A0A0M4ET20</accession>
<evidence type="ECO:0000256" key="3">
    <source>
        <dbReference type="ARBA" id="ARBA00038329"/>
    </source>
</evidence>
<proteinExistence type="inferred from homology"/>
<organism evidence="5 6">
    <name type="scientific">Drosophila busckii</name>
    <name type="common">Fruit fly</name>
    <dbReference type="NCBI Taxonomy" id="30019"/>
    <lineage>
        <taxon>Eukaryota</taxon>
        <taxon>Metazoa</taxon>
        <taxon>Ecdysozoa</taxon>
        <taxon>Arthropoda</taxon>
        <taxon>Hexapoda</taxon>
        <taxon>Insecta</taxon>
        <taxon>Pterygota</taxon>
        <taxon>Neoptera</taxon>
        <taxon>Endopterygota</taxon>
        <taxon>Diptera</taxon>
        <taxon>Brachycera</taxon>
        <taxon>Muscomorpha</taxon>
        <taxon>Ephydroidea</taxon>
        <taxon>Drosophilidae</taxon>
        <taxon>Drosophila</taxon>
    </lineage>
</organism>
<dbReference type="EMBL" id="CP012528">
    <property type="protein sequence ID" value="ALC48614.1"/>
    <property type="molecule type" value="Genomic_DNA"/>
</dbReference>
<dbReference type="PANTHER" id="PTHR21166:SF2">
    <property type="entry name" value="CELL DIVISION CONTROL PROTEIN 24 OB DOMAIN-CONTAINING PROTEIN-RELATED"/>
    <property type="match status" value="1"/>
</dbReference>
<keyword evidence="2" id="KW-0469">Meiosis</keyword>
<evidence type="ECO:0000313" key="6">
    <source>
        <dbReference type="Proteomes" id="UP000494163"/>
    </source>
</evidence>
<dbReference type="GO" id="GO:0008310">
    <property type="term" value="F:single-stranded DNA 3'-5' DNA exonuclease activity"/>
    <property type="evidence" value="ECO:0007669"/>
    <property type="project" value="TreeGrafter"/>
</dbReference>
<dbReference type="Pfam" id="PF24903">
    <property type="entry name" value="OB_MEIOB_N"/>
    <property type="match status" value="1"/>
</dbReference>
<evidence type="ECO:0000256" key="2">
    <source>
        <dbReference type="ARBA" id="ARBA00023254"/>
    </source>
</evidence>
<dbReference type="AlphaFoldDB" id="A0A0M4ET20"/>
<dbReference type="InterPro" id="IPR056880">
    <property type="entry name" value="OB_MEIOB_N"/>
</dbReference>
<dbReference type="GO" id="GO:0003697">
    <property type="term" value="F:single-stranded DNA binding"/>
    <property type="evidence" value="ECO:0007669"/>
    <property type="project" value="TreeGrafter"/>
</dbReference>
<name>A0A0M4ET20_DROBS</name>
<reference evidence="5 6" key="1">
    <citation type="submission" date="2015-08" db="EMBL/GenBank/DDBJ databases">
        <title>Ancestral chromatin configuration constrains chromatin evolution on differentiating sex chromosomes in Drosophila.</title>
        <authorList>
            <person name="Zhou Q."/>
            <person name="Bachtrog D."/>
        </authorList>
    </citation>
    <scope>NUCLEOTIDE SEQUENCE [LARGE SCALE GENOMIC DNA]</scope>
    <source>
        <tissue evidence="5">Whole larvae</tissue>
    </source>
</reference>
<evidence type="ECO:0000256" key="1">
    <source>
        <dbReference type="ARBA" id="ARBA00023125"/>
    </source>
</evidence>
<evidence type="ECO:0000259" key="4">
    <source>
        <dbReference type="Pfam" id="PF24903"/>
    </source>
</evidence>
<gene>
    <name evidence="5" type="ORF">Dbus_chrXg470</name>
</gene>
<dbReference type="PANTHER" id="PTHR21166">
    <property type="entry name" value="CELL DIVISION CONTROL PROTEIN 24 OB DOMAIN-CONTAINING PROTEIN-RELATED"/>
    <property type="match status" value="1"/>
</dbReference>
<keyword evidence="6" id="KW-1185">Reference proteome</keyword>
<dbReference type="SMR" id="A0A0M4ET20"/>
<dbReference type="OrthoDB" id="9937820at2759"/>
<dbReference type="STRING" id="30019.A0A0M4ET20"/>
<sequence length="485" mass="54562">MFKTGYKSKNTLRLVEMCPTMTSFSTVVLIISKSKSNIFLDKLSHDQRGVITFTVRDSKQDITHCKCWGSKASVDEYQAMLQIGDVVDIVGAKVMALMPPAAGDQRYQPRGTLNCALVVNDGHGYVVKHKPDDVQTIERLRQLAQHPHKPLSSTLRLADVRCAVPGAPAAYVDLLVVLAAARPVRELKRKTPGRQDNSLLHCLELLVSDASCPEGMILSLWHADWIRRAQRWRPRQTLLHLIDVRVAHSTYQGCPVLSYTSCTLIYEQPLPQSPECQQLLAFATNMPLPSFDMPGPTNVDQLPAAHEIQVPMTVRQIYARAEGELQSSTSEQFTAVLYAMVTKFDIDGFSSCFSKKCKYCQRLMPQNSSECSNELCLLEFSLNCSGARYDYFFNINIQFSDQTGSLVETRLSGGIAEQLLGVSANAFQQLSEQRKSQLKWRFLLKYFETKLFIRKPNALRKQLTLSVVDMQLVQLDQLIDKIAAF</sequence>
<dbReference type="Proteomes" id="UP000494163">
    <property type="component" value="Chromosome X"/>
</dbReference>
<dbReference type="Gene3D" id="2.40.50.140">
    <property type="entry name" value="Nucleic acid-binding proteins"/>
    <property type="match status" value="2"/>
</dbReference>
<evidence type="ECO:0000313" key="5">
    <source>
        <dbReference type="EMBL" id="ALC48614.1"/>
    </source>
</evidence>
<dbReference type="InterPro" id="IPR012340">
    <property type="entry name" value="NA-bd_OB-fold"/>
</dbReference>
<comment type="similarity">
    <text evidence="3">Belongs to the MEIOB family.</text>
</comment>
<dbReference type="SUPFAM" id="SSF50249">
    <property type="entry name" value="Nucleic acid-binding proteins"/>
    <property type="match status" value="1"/>
</dbReference>
<protein>
    <submittedName>
        <fullName evidence="5">Hdm</fullName>
    </submittedName>
</protein>
<feature type="domain" description="MEIOB-like N-terminal" evidence="4">
    <location>
        <begin position="9"/>
        <end position="149"/>
    </location>
</feature>
<dbReference type="OMA" id="IYLKFVV"/>
<dbReference type="InterPro" id="IPR052469">
    <property type="entry name" value="MEIOB"/>
</dbReference>
<keyword evidence="1" id="KW-0238">DNA-binding</keyword>
<dbReference type="GO" id="GO:0000712">
    <property type="term" value="P:resolution of meiotic recombination intermediates"/>
    <property type="evidence" value="ECO:0007669"/>
    <property type="project" value="TreeGrafter"/>
</dbReference>